<dbReference type="AlphaFoldDB" id="A0A9W4GG21"/>
<reference evidence="1" key="1">
    <citation type="submission" date="2020-10" db="EMBL/GenBank/DDBJ databases">
        <authorList>
            <person name="Muller C M."/>
        </authorList>
    </citation>
    <scope>NUCLEOTIDE SEQUENCE</scope>
    <source>
        <strain evidence="1">THUN-12</strain>
    </source>
</reference>
<name>A0A9W4GG21_BLUGR</name>
<evidence type="ECO:0000313" key="1">
    <source>
        <dbReference type="EMBL" id="CAD6504157.1"/>
    </source>
</evidence>
<proteinExistence type="predicted"/>
<sequence>MYSTRTNFPILKVQTFLILIGASILKGDQKKAWSHLLSEKKTYQGLMA</sequence>
<evidence type="ECO:0000313" key="2">
    <source>
        <dbReference type="Proteomes" id="UP000683417"/>
    </source>
</evidence>
<dbReference type="Proteomes" id="UP000683417">
    <property type="component" value="Unassembled WGS sequence"/>
</dbReference>
<dbReference type="EMBL" id="CAJHIT010000008">
    <property type="protein sequence ID" value="CAD6504157.1"/>
    <property type="molecule type" value="Genomic_DNA"/>
</dbReference>
<gene>
    <name evidence="1" type="ORF">BGTH12_LOCUS5515</name>
</gene>
<comment type="caution">
    <text evidence="1">The sequence shown here is derived from an EMBL/GenBank/DDBJ whole genome shotgun (WGS) entry which is preliminary data.</text>
</comment>
<organism evidence="1 2">
    <name type="scientific">Blumeria graminis f. sp. triticale</name>
    <dbReference type="NCBI Taxonomy" id="1689686"/>
    <lineage>
        <taxon>Eukaryota</taxon>
        <taxon>Fungi</taxon>
        <taxon>Dikarya</taxon>
        <taxon>Ascomycota</taxon>
        <taxon>Pezizomycotina</taxon>
        <taxon>Leotiomycetes</taxon>
        <taxon>Erysiphales</taxon>
        <taxon>Erysiphaceae</taxon>
        <taxon>Blumeria</taxon>
    </lineage>
</organism>
<accession>A0A9W4GG21</accession>
<protein>
    <submittedName>
        <fullName evidence="1">BgTH12-05892</fullName>
    </submittedName>
</protein>